<keyword evidence="2 7" id="KW-0812">Transmembrane</keyword>
<keyword evidence="11" id="KW-1185">Reference proteome</keyword>
<comment type="subcellular location">
    <subcellularLocation>
        <location evidence="1">Cell membrane</location>
        <topology evidence="1">Multi-pass membrane protein</topology>
    </subcellularLocation>
</comment>
<dbReference type="GO" id="GO:0016887">
    <property type="term" value="F:ATP hydrolysis activity"/>
    <property type="evidence" value="ECO:0007669"/>
    <property type="project" value="InterPro"/>
</dbReference>
<evidence type="ECO:0000256" key="6">
    <source>
        <dbReference type="ARBA" id="ARBA00023136"/>
    </source>
</evidence>
<gene>
    <name evidence="10" type="ORF">PHAMO_340111</name>
</gene>
<dbReference type="RefSeq" id="WP_002729891.1">
    <property type="nucleotide sequence ID" value="NZ_CAHP01000028.1"/>
</dbReference>
<keyword evidence="5 7" id="KW-1133">Transmembrane helix</keyword>
<feature type="transmembrane region" description="Helical" evidence="7">
    <location>
        <begin position="52"/>
        <end position="70"/>
    </location>
</feature>
<dbReference type="Gene3D" id="3.40.50.300">
    <property type="entry name" value="P-loop containing nucleotide triphosphate hydrolases"/>
    <property type="match status" value="1"/>
</dbReference>
<dbReference type="GO" id="GO:0005524">
    <property type="term" value="F:ATP binding"/>
    <property type="evidence" value="ECO:0007669"/>
    <property type="project" value="UniProtKB-KW"/>
</dbReference>
<dbReference type="OrthoDB" id="9760776at2"/>
<evidence type="ECO:0000259" key="8">
    <source>
        <dbReference type="PROSITE" id="PS50893"/>
    </source>
</evidence>
<evidence type="ECO:0000256" key="1">
    <source>
        <dbReference type="ARBA" id="ARBA00004651"/>
    </source>
</evidence>
<dbReference type="Proteomes" id="UP000004169">
    <property type="component" value="Unassembled WGS sequence"/>
</dbReference>
<proteinExistence type="predicted"/>
<dbReference type="InterPro" id="IPR011527">
    <property type="entry name" value="ABC1_TM_dom"/>
</dbReference>
<dbReference type="SUPFAM" id="SSF52540">
    <property type="entry name" value="P-loop containing nucleoside triphosphate hydrolases"/>
    <property type="match status" value="1"/>
</dbReference>
<keyword evidence="3" id="KW-0547">Nucleotide-binding</keyword>
<dbReference type="GO" id="GO:1904680">
    <property type="term" value="F:peptide transmembrane transporter activity"/>
    <property type="evidence" value="ECO:0007669"/>
    <property type="project" value="InterPro"/>
</dbReference>
<accession>H8FV50</accession>
<feature type="transmembrane region" description="Helical" evidence="7">
    <location>
        <begin position="237"/>
        <end position="258"/>
    </location>
</feature>
<reference evidence="10 11" key="1">
    <citation type="journal article" date="2012" name="J. Bacteriol.">
        <title>Draft Genome Sequence of the Purple Photosynthetic Bacterium Phaeospirillum molischianum DSM120, a Particularly Versatile Bacterium.</title>
        <authorList>
            <person name="Duquesne K."/>
            <person name="Prima V."/>
            <person name="Ji B."/>
            <person name="Rouy Z."/>
            <person name="Medigue C."/>
            <person name="Talla E."/>
            <person name="Sturgis J.N."/>
        </authorList>
    </citation>
    <scope>NUCLEOTIDE SEQUENCE [LARGE SCALE GENOMIC DNA]</scope>
    <source>
        <strain evidence="11">DSM120</strain>
    </source>
</reference>
<dbReference type="STRING" id="1150626.PHAMO_340111"/>
<evidence type="ECO:0000256" key="5">
    <source>
        <dbReference type="ARBA" id="ARBA00022989"/>
    </source>
</evidence>
<dbReference type="PANTHER" id="PTHR24221:SF654">
    <property type="entry name" value="ATP-BINDING CASSETTE SUB-FAMILY B MEMBER 6"/>
    <property type="match status" value="1"/>
</dbReference>
<dbReference type="GO" id="GO:0140359">
    <property type="term" value="F:ABC-type transporter activity"/>
    <property type="evidence" value="ECO:0007669"/>
    <property type="project" value="InterPro"/>
</dbReference>
<dbReference type="PANTHER" id="PTHR24221">
    <property type="entry name" value="ATP-BINDING CASSETTE SUB-FAMILY B"/>
    <property type="match status" value="1"/>
</dbReference>
<dbReference type="AlphaFoldDB" id="H8FV50"/>
<dbReference type="InterPro" id="IPR027417">
    <property type="entry name" value="P-loop_NTPase"/>
</dbReference>
<dbReference type="NCBIfam" id="TIGR01194">
    <property type="entry name" value="cyc_pep_trnsptr"/>
    <property type="match status" value="1"/>
</dbReference>
<dbReference type="EMBL" id="CAHP01000028">
    <property type="protein sequence ID" value="CCG42238.1"/>
    <property type="molecule type" value="Genomic_DNA"/>
</dbReference>
<evidence type="ECO:0000256" key="7">
    <source>
        <dbReference type="SAM" id="Phobius"/>
    </source>
</evidence>
<dbReference type="PROSITE" id="PS50893">
    <property type="entry name" value="ABC_TRANSPORTER_2"/>
    <property type="match status" value="1"/>
</dbReference>
<dbReference type="Gene3D" id="1.20.1560.10">
    <property type="entry name" value="ABC transporter type 1, transmembrane domain"/>
    <property type="match status" value="1"/>
</dbReference>
<dbReference type="InterPro" id="IPR005898">
    <property type="entry name" value="Cyc_pep_transpt_SyrD/YojI"/>
</dbReference>
<keyword evidence="4" id="KW-0067">ATP-binding</keyword>
<dbReference type="InterPro" id="IPR036640">
    <property type="entry name" value="ABC1_TM_sf"/>
</dbReference>
<dbReference type="InterPro" id="IPR003439">
    <property type="entry name" value="ABC_transporter-like_ATP-bd"/>
</dbReference>
<comment type="caution">
    <text evidence="10">The sequence shown here is derived from an EMBL/GenBank/DDBJ whole genome shotgun (WGS) entry which is preliminary data.</text>
</comment>
<keyword evidence="6 7" id="KW-0472">Membrane</keyword>
<evidence type="ECO:0000256" key="4">
    <source>
        <dbReference type="ARBA" id="ARBA00022840"/>
    </source>
</evidence>
<evidence type="ECO:0000313" key="10">
    <source>
        <dbReference type="EMBL" id="CCG42238.1"/>
    </source>
</evidence>
<feature type="domain" description="ABC transmembrane type-1" evidence="9">
    <location>
        <begin position="22"/>
        <end position="292"/>
    </location>
</feature>
<organism evidence="10 11">
    <name type="scientific">Magnetospirillum molischianum DSM 120</name>
    <dbReference type="NCBI Taxonomy" id="1150626"/>
    <lineage>
        <taxon>Bacteria</taxon>
        <taxon>Pseudomonadati</taxon>
        <taxon>Pseudomonadota</taxon>
        <taxon>Alphaproteobacteria</taxon>
        <taxon>Rhodospirillales</taxon>
        <taxon>Rhodospirillaceae</taxon>
        <taxon>Magnetospirillum</taxon>
    </lineage>
</organism>
<evidence type="ECO:0000256" key="2">
    <source>
        <dbReference type="ARBA" id="ARBA00022692"/>
    </source>
</evidence>
<dbReference type="SMART" id="SM00382">
    <property type="entry name" value="AAA"/>
    <property type="match status" value="1"/>
</dbReference>
<dbReference type="InterPro" id="IPR039421">
    <property type="entry name" value="Type_1_exporter"/>
</dbReference>
<feature type="transmembrane region" description="Helical" evidence="7">
    <location>
        <begin position="143"/>
        <end position="165"/>
    </location>
</feature>
<dbReference type="InterPro" id="IPR003593">
    <property type="entry name" value="AAA+_ATPase"/>
</dbReference>
<dbReference type="PROSITE" id="PS50929">
    <property type="entry name" value="ABC_TM1F"/>
    <property type="match status" value="1"/>
</dbReference>
<dbReference type="eggNOG" id="COG4615">
    <property type="taxonomic scope" value="Bacteria"/>
</dbReference>
<feature type="transmembrane region" description="Helical" evidence="7">
    <location>
        <begin position="20"/>
        <end position="40"/>
    </location>
</feature>
<name>H8FV50_MAGML</name>
<dbReference type="Pfam" id="PF00005">
    <property type="entry name" value="ABC_tran"/>
    <property type="match status" value="1"/>
</dbReference>
<protein>
    <submittedName>
        <fullName evidence="10">Cyclic peptide transporter</fullName>
    </submittedName>
</protein>
<evidence type="ECO:0000313" key="11">
    <source>
        <dbReference type="Proteomes" id="UP000004169"/>
    </source>
</evidence>
<evidence type="ECO:0000256" key="3">
    <source>
        <dbReference type="ARBA" id="ARBA00022741"/>
    </source>
</evidence>
<sequence length="539" mass="59012">MSSLHLLRSELSVNPKTLLWLTIVSATSTTLVLAVVNIAAEQAQAGGAGLRLALLFVVATALYAAAQTAVTRICATEVEGLVDRLRGDVVEAIRHSDMQSLDAIGQAKSFAALTRDCQTVSRCVPMLAVGAQDAVTLLFVSVYVAWLSLAAFGAVTVFLVLAVWLHWRRMAELRQETRQAETAEMELFDGLRGMLHGQKEIRLNERRGQDVIGDLARISRRTKTAKTAIKQRWAREFAAIQLAFYLLVGVMVFVVPMVTTTFHTEAIQATTAAMFMIGPIGTVVQAVPIIGDAEHALTGLYALKDSLRGGRKVESTTLAPMAPPQEIVLSQLSYRYPDDKGDYGFSVGPLNARFRAGEITFITGGNGSGKSTFLRLLVGLIPASGGTLSVDGEIVTENRMQSYRDTISAVFADYHLFRRLYGIPPEAWQAAKPLLVRLGLDTKVRIEDATFSTLALSAGQRKRLALVVADMENKPVLILDEWAADQDPHFRRLFYEEILPAYRAQGKIVICVTHDDRWFGVADRILAMRDGTFVEEGTG</sequence>
<dbReference type="GO" id="GO:0005886">
    <property type="term" value="C:plasma membrane"/>
    <property type="evidence" value="ECO:0007669"/>
    <property type="project" value="UniProtKB-SubCell"/>
</dbReference>
<dbReference type="SUPFAM" id="SSF90123">
    <property type="entry name" value="ABC transporter transmembrane region"/>
    <property type="match status" value="1"/>
</dbReference>
<evidence type="ECO:0000259" key="9">
    <source>
        <dbReference type="PROSITE" id="PS50929"/>
    </source>
</evidence>
<dbReference type="GO" id="GO:0015833">
    <property type="term" value="P:peptide transport"/>
    <property type="evidence" value="ECO:0007669"/>
    <property type="project" value="InterPro"/>
</dbReference>
<feature type="domain" description="ABC transporter" evidence="8">
    <location>
        <begin position="327"/>
        <end position="539"/>
    </location>
</feature>